<gene>
    <name evidence="1" type="ORF">VJJ49_12720</name>
</gene>
<sequence length="215" mass="25576">MMETILDKIRSILEDKMQKAGLYFDDTYKAYMGILKNDISLSYGYFFDVRRKAGEDYYLLDISLSILQKEIAHISNQVQQNSIEKRDIPDQLKKKLLKNIKKKAPIIGGVYNWRDIDPFFQTAKVQNCYLYDSSEIDLYRDELITLFEKGQIWAQKACDWDFLVHWNVENKNALQALCILKYLHRKEDFDYIKKLSISKYKAMNLPIDELENIEW</sequence>
<keyword evidence="2" id="KW-1185">Reference proteome</keyword>
<evidence type="ECO:0000313" key="2">
    <source>
        <dbReference type="Proteomes" id="UP001324270"/>
    </source>
</evidence>
<dbReference type="RefSeq" id="WP_323980105.1">
    <property type="nucleotide sequence ID" value="NZ_JAYKBV010000023.1"/>
</dbReference>
<name>A0ABU5YC51_9FLAO</name>
<evidence type="ECO:0008006" key="3">
    <source>
        <dbReference type="Google" id="ProtNLM"/>
    </source>
</evidence>
<protein>
    <recommendedName>
        <fullName evidence="3">DUF4304 domain-containing protein</fullName>
    </recommendedName>
</protein>
<dbReference type="EMBL" id="JAYKBV010000023">
    <property type="protein sequence ID" value="MEB3041539.1"/>
    <property type="molecule type" value="Genomic_DNA"/>
</dbReference>
<dbReference type="Proteomes" id="UP001324270">
    <property type="component" value="Unassembled WGS sequence"/>
</dbReference>
<evidence type="ECO:0000313" key="1">
    <source>
        <dbReference type="EMBL" id="MEB3041539.1"/>
    </source>
</evidence>
<accession>A0ABU5YC51</accession>
<reference evidence="1 2" key="1">
    <citation type="submission" date="2023-12" db="EMBL/GenBank/DDBJ databases">
        <title>Genomic sequences of Capnocytophaga and Parvimonas strains.</title>
        <authorList>
            <person name="Watt R.M."/>
            <person name="Wang M."/>
            <person name="Yang T."/>
            <person name="Tong W.M."/>
        </authorList>
    </citation>
    <scope>NUCLEOTIDE SEQUENCE [LARGE SCALE GENOMIC DNA]</scope>
    <source>
        <strain evidence="1 2">CCUG 13156</strain>
    </source>
</reference>
<organism evidence="1 2">
    <name type="scientific">Capnocytophaga gingivalis</name>
    <dbReference type="NCBI Taxonomy" id="1017"/>
    <lineage>
        <taxon>Bacteria</taxon>
        <taxon>Pseudomonadati</taxon>
        <taxon>Bacteroidota</taxon>
        <taxon>Flavobacteriia</taxon>
        <taxon>Flavobacteriales</taxon>
        <taxon>Flavobacteriaceae</taxon>
        <taxon>Capnocytophaga</taxon>
    </lineage>
</organism>
<comment type="caution">
    <text evidence="1">The sequence shown here is derived from an EMBL/GenBank/DDBJ whole genome shotgun (WGS) entry which is preliminary data.</text>
</comment>
<proteinExistence type="predicted"/>